<dbReference type="Pfam" id="PF04149">
    <property type="entry name" value="DUF397"/>
    <property type="match status" value="1"/>
</dbReference>
<sequence length="57" mass="6342">MQSHTWHKSSYSGATTENCVEVAEGATTLVRDTQHREAGHLEFPGAEWSALLETLRN</sequence>
<dbReference type="RefSeq" id="WP_073384307.1">
    <property type="nucleotide sequence ID" value="NZ_FQZK01000041.1"/>
</dbReference>
<keyword evidence="3" id="KW-1185">Reference proteome</keyword>
<evidence type="ECO:0000313" key="3">
    <source>
        <dbReference type="Proteomes" id="UP000184452"/>
    </source>
</evidence>
<reference evidence="2 3" key="1">
    <citation type="submission" date="2016-11" db="EMBL/GenBank/DDBJ databases">
        <authorList>
            <person name="Jaros S."/>
            <person name="Januszkiewicz K."/>
            <person name="Wedrychowicz H."/>
        </authorList>
    </citation>
    <scope>NUCLEOTIDE SEQUENCE [LARGE SCALE GENOMIC DNA]</scope>
    <source>
        <strain evidence="2 3">CGMCC 4.5723</strain>
    </source>
</reference>
<organism evidence="2 3">
    <name type="scientific">Nocardiopsis flavescens</name>
    <dbReference type="NCBI Taxonomy" id="758803"/>
    <lineage>
        <taxon>Bacteria</taxon>
        <taxon>Bacillati</taxon>
        <taxon>Actinomycetota</taxon>
        <taxon>Actinomycetes</taxon>
        <taxon>Streptosporangiales</taxon>
        <taxon>Nocardiopsidaceae</taxon>
        <taxon>Nocardiopsis</taxon>
    </lineage>
</organism>
<evidence type="ECO:0000259" key="1">
    <source>
        <dbReference type="Pfam" id="PF04149"/>
    </source>
</evidence>
<dbReference type="Proteomes" id="UP000184452">
    <property type="component" value="Unassembled WGS sequence"/>
</dbReference>
<gene>
    <name evidence="2" type="ORF">SAMN05421803_14125</name>
</gene>
<dbReference type="EMBL" id="FQZK01000041">
    <property type="protein sequence ID" value="SHK90412.1"/>
    <property type="molecule type" value="Genomic_DNA"/>
</dbReference>
<accession>A0A1M6W9F7</accession>
<feature type="domain" description="DUF397" evidence="1">
    <location>
        <begin position="5"/>
        <end position="56"/>
    </location>
</feature>
<dbReference type="STRING" id="758803.SAMN05421803_14125"/>
<name>A0A1M6W9F7_9ACTN</name>
<protein>
    <recommendedName>
        <fullName evidence="1">DUF397 domain-containing protein</fullName>
    </recommendedName>
</protein>
<dbReference type="OrthoDB" id="4570646at2"/>
<dbReference type="InterPro" id="IPR007278">
    <property type="entry name" value="DUF397"/>
</dbReference>
<dbReference type="AlphaFoldDB" id="A0A1M6W9F7"/>
<proteinExistence type="predicted"/>
<evidence type="ECO:0000313" key="2">
    <source>
        <dbReference type="EMBL" id="SHK90412.1"/>
    </source>
</evidence>